<name>A0ABX8S6B2_9ACTN</name>
<keyword evidence="4" id="KW-1185">Reference proteome</keyword>
<dbReference type="InterPro" id="IPR034660">
    <property type="entry name" value="DinB/YfiT-like"/>
</dbReference>
<dbReference type="RefSeq" id="WP_066467478.1">
    <property type="nucleotide sequence ID" value="NZ_CP079105.1"/>
</dbReference>
<dbReference type="InterPro" id="IPR010872">
    <property type="entry name" value="MDMPI_C-term_domain"/>
</dbReference>
<feature type="domain" description="Mycothiol-dependent maleylpyruvate isomerase metal-binding" evidence="2">
    <location>
        <begin position="9"/>
        <end position="127"/>
    </location>
</feature>
<dbReference type="EMBL" id="CP079105">
    <property type="protein sequence ID" value="QXQ12786.1"/>
    <property type="molecule type" value="Genomic_DNA"/>
</dbReference>
<dbReference type="GO" id="GO:0016853">
    <property type="term" value="F:isomerase activity"/>
    <property type="evidence" value="ECO:0007669"/>
    <property type="project" value="UniProtKB-KW"/>
</dbReference>
<evidence type="ECO:0000259" key="2">
    <source>
        <dbReference type="Pfam" id="PF11716"/>
    </source>
</evidence>
<proteinExistence type="predicted"/>
<protein>
    <submittedName>
        <fullName evidence="3">Maleylpyruvate isomerase family mycothiol-dependent enzyme</fullName>
    </submittedName>
</protein>
<dbReference type="SUPFAM" id="SSF109854">
    <property type="entry name" value="DinB/YfiT-like putative metalloenzymes"/>
    <property type="match status" value="1"/>
</dbReference>
<accession>A0ABX8S6B2</accession>
<dbReference type="Pfam" id="PF07398">
    <property type="entry name" value="MDMPI_C"/>
    <property type="match status" value="1"/>
</dbReference>
<feature type="domain" description="MDMPI C-terminal" evidence="1">
    <location>
        <begin position="143"/>
        <end position="239"/>
    </location>
</feature>
<dbReference type="PANTHER" id="PTHR40758:SF1">
    <property type="entry name" value="CONSERVED PROTEIN"/>
    <property type="match status" value="1"/>
</dbReference>
<dbReference type="Proteomes" id="UP000887023">
    <property type="component" value="Chromosome"/>
</dbReference>
<evidence type="ECO:0000313" key="3">
    <source>
        <dbReference type="EMBL" id="QXQ12786.1"/>
    </source>
</evidence>
<reference evidence="3" key="1">
    <citation type="submission" date="2021-07" db="EMBL/GenBank/DDBJ databases">
        <title>Candidatus Kaistella beijingensis sp. nov. isolated from a municipal wastewater treatment plant is involved in sludge foaming.</title>
        <authorList>
            <person name="Song Y."/>
            <person name="Liu S.-J."/>
        </authorList>
    </citation>
    <scope>NUCLEOTIDE SEQUENCE</scope>
    <source>
        <strain evidence="3">DSM 43998</strain>
    </source>
</reference>
<dbReference type="InterPro" id="IPR024344">
    <property type="entry name" value="MDMPI_metal-binding"/>
</dbReference>
<dbReference type="PANTHER" id="PTHR40758">
    <property type="entry name" value="CONSERVED PROTEIN"/>
    <property type="match status" value="1"/>
</dbReference>
<dbReference type="Pfam" id="PF11716">
    <property type="entry name" value="MDMPI_N"/>
    <property type="match status" value="1"/>
</dbReference>
<evidence type="ECO:0000313" key="4">
    <source>
        <dbReference type="Proteomes" id="UP000887023"/>
    </source>
</evidence>
<sequence length="248" mass="26613">MTGPDAWLAAIRTEGAALAATPTDSLDAAVPSCPGWTVHDLIAHVGAVHRWATTKILRTDGPRGIRADQAPPGTAVSDWYQESLDGLVAAFAHTTPDTPAPTFVGERDVAFWLRRQAHELAVHRWDADSAVRPGDERPIAAVLAADGIDEWLGLFVPRFLAEPGAVPDNLVGRTLHLHATDYPDGEWLLTVARDGVTYTRAHAEGDAAVRATTSDLLLTVWRRRGLGEVEVFGDRTAAAAILDLVQVS</sequence>
<dbReference type="Gene3D" id="1.20.120.450">
    <property type="entry name" value="dinb family like domain"/>
    <property type="match status" value="1"/>
</dbReference>
<gene>
    <name evidence="3" type="ORF">KV203_12690</name>
</gene>
<dbReference type="InterPro" id="IPR017517">
    <property type="entry name" value="Maleyloyr_isom"/>
</dbReference>
<organism evidence="3 4">
    <name type="scientific">Skermania pinensis</name>
    <dbReference type="NCBI Taxonomy" id="39122"/>
    <lineage>
        <taxon>Bacteria</taxon>
        <taxon>Bacillati</taxon>
        <taxon>Actinomycetota</taxon>
        <taxon>Actinomycetes</taxon>
        <taxon>Mycobacteriales</taxon>
        <taxon>Gordoniaceae</taxon>
        <taxon>Skermania</taxon>
    </lineage>
</organism>
<dbReference type="NCBIfam" id="TIGR03083">
    <property type="entry name" value="maleylpyruvate isomerase family mycothiol-dependent enzyme"/>
    <property type="match status" value="1"/>
</dbReference>
<evidence type="ECO:0000259" key="1">
    <source>
        <dbReference type="Pfam" id="PF07398"/>
    </source>
</evidence>
<keyword evidence="3" id="KW-0413">Isomerase</keyword>